<name>A0A1V9ELY0_9BACT</name>
<protein>
    <submittedName>
        <fullName evidence="1">Uncharacterized protein</fullName>
    </submittedName>
</protein>
<evidence type="ECO:0000313" key="1">
    <source>
        <dbReference type="EMBL" id="OQP46885.1"/>
    </source>
</evidence>
<proteinExistence type="predicted"/>
<organism evidence="1 2">
    <name type="scientific">Niastella yeongjuensis</name>
    <dbReference type="NCBI Taxonomy" id="354355"/>
    <lineage>
        <taxon>Bacteria</taxon>
        <taxon>Pseudomonadati</taxon>
        <taxon>Bacteroidota</taxon>
        <taxon>Chitinophagia</taxon>
        <taxon>Chitinophagales</taxon>
        <taxon>Chitinophagaceae</taxon>
        <taxon>Niastella</taxon>
    </lineage>
</organism>
<dbReference type="InterPro" id="IPR032774">
    <property type="entry name" value="WG_beta_rep"/>
</dbReference>
<dbReference type="Proteomes" id="UP000192610">
    <property type="component" value="Unassembled WGS sequence"/>
</dbReference>
<comment type="caution">
    <text evidence="1">The sequence shown here is derived from an EMBL/GenBank/DDBJ whole genome shotgun (WGS) entry which is preliminary data.</text>
</comment>
<keyword evidence="2" id="KW-1185">Reference proteome</keyword>
<accession>A0A1V9ELY0</accession>
<evidence type="ECO:0000313" key="2">
    <source>
        <dbReference type="Proteomes" id="UP000192610"/>
    </source>
</evidence>
<dbReference type="EMBL" id="LVXG01000023">
    <property type="protein sequence ID" value="OQP46885.1"/>
    <property type="molecule type" value="Genomic_DNA"/>
</dbReference>
<dbReference type="STRING" id="354355.SAMN05660816_01027"/>
<dbReference type="Pfam" id="PF14903">
    <property type="entry name" value="WG_beta_rep"/>
    <property type="match status" value="2"/>
</dbReference>
<dbReference type="AlphaFoldDB" id="A0A1V9ELY0"/>
<sequence length="245" mass="27860">MKNGDSYENDLHGAIDEFGNLVIDYQFPVFTPFEKGFAKFGDLKTWGLIDKAGNIVVPQIYVSIGRVYRNTVTVQVLEGEEYREGELTIGGTVKWNNNLDHLNEANRQKKQFAAACEQLIADLYTTGCPCEQERFRDFIQWNNPVGFVDQELLFSVFMKQLQNLGNDQFQCGHCGTIYQQKWEQYSAFLWVLNVTIIQAGNFINKGAPVPPAIPMALGFYGYGIEKYSGRYEQKDIDTVIGYLKG</sequence>
<gene>
    <name evidence="1" type="ORF">A4H97_05020</name>
</gene>
<reference evidence="2" key="1">
    <citation type="submission" date="2016-04" db="EMBL/GenBank/DDBJ databases">
        <authorList>
            <person name="Chen L."/>
            <person name="Zhuang W."/>
            <person name="Wang G."/>
        </authorList>
    </citation>
    <scope>NUCLEOTIDE SEQUENCE [LARGE SCALE GENOMIC DNA]</scope>
    <source>
        <strain evidence="2">17621</strain>
    </source>
</reference>